<evidence type="ECO:0000313" key="2">
    <source>
        <dbReference type="EMBL" id="GHH75968.1"/>
    </source>
</evidence>
<organism evidence="2 3">
    <name type="scientific">Streptomyces sulfonofaciens</name>
    <dbReference type="NCBI Taxonomy" id="68272"/>
    <lineage>
        <taxon>Bacteria</taxon>
        <taxon>Bacillati</taxon>
        <taxon>Actinomycetota</taxon>
        <taxon>Actinomycetes</taxon>
        <taxon>Kitasatosporales</taxon>
        <taxon>Streptomycetaceae</taxon>
        <taxon>Streptomyces</taxon>
    </lineage>
</organism>
<reference evidence="2" key="2">
    <citation type="submission" date="2020-09" db="EMBL/GenBank/DDBJ databases">
        <authorList>
            <person name="Sun Q."/>
            <person name="Ohkuma M."/>
        </authorList>
    </citation>
    <scope>NUCLEOTIDE SEQUENCE</scope>
    <source>
        <strain evidence="2">JCM 5069</strain>
    </source>
</reference>
<feature type="region of interest" description="Disordered" evidence="1">
    <location>
        <begin position="1"/>
        <end position="23"/>
    </location>
</feature>
<accession>A0A919G0P8</accession>
<reference evidence="2" key="1">
    <citation type="journal article" date="2014" name="Int. J. Syst. Evol. Microbiol.">
        <title>Complete genome sequence of Corynebacterium casei LMG S-19264T (=DSM 44701T), isolated from a smear-ripened cheese.</title>
        <authorList>
            <consortium name="US DOE Joint Genome Institute (JGI-PGF)"/>
            <person name="Walter F."/>
            <person name="Albersmeier A."/>
            <person name="Kalinowski J."/>
            <person name="Ruckert C."/>
        </authorList>
    </citation>
    <scope>NUCLEOTIDE SEQUENCE</scope>
    <source>
        <strain evidence="2">JCM 5069</strain>
    </source>
</reference>
<name>A0A919G0P8_9ACTN</name>
<proteinExistence type="predicted"/>
<evidence type="ECO:0000313" key="3">
    <source>
        <dbReference type="Proteomes" id="UP000603708"/>
    </source>
</evidence>
<evidence type="ECO:0000256" key="1">
    <source>
        <dbReference type="SAM" id="MobiDB-lite"/>
    </source>
</evidence>
<dbReference type="AlphaFoldDB" id="A0A919G0P8"/>
<protein>
    <submittedName>
        <fullName evidence="2">Uncharacterized protein</fullName>
    </submittedName>
</protein>
<comment type="caution">
    <text evidence="2">The sequence shown here is derived from an EMBL/GenBank/DDBJ whole genome shotgun (WGS) entry which is preliminary data.</text>
</comment>
<dbReference type="EMBL" id="BNCD01000004">
    <property type="protein sequence ID" value="GHH75968.1"/>
    <property type="molecule type" value="Genomic_DNA"/>
</dbReference>
<dbReference type="Proteomes" id="UP000603708">
    <property type="component" value="Unassembled WGS sequence"/>
</dbReference>
<sequence>MAAFSSLSGAAADARTGCGGAAGVRDVPGDVLHCGRCCPPGSRTELINGCGALSMPDRRQAVTGARGAGRWAAPPVELRP</sequence>
<keyword evidence="3" id="KW-1185">Reference proteome</keyword>
<gene>
    <name evidence="2" type="ORF">GCM10018793_20780</name>
</gene>